<dbReference type="Gene3D" id="2.80.10.50">
    <property type="match status" value="1"/>
</dbReference>
<organism evidence="6">
    <name type="scientific">Pyrodinium bahamense</name>
    <dbReference type="NCBI Taxonomy" id="73915"/>
    <lineage>
        <taxon>Eukaryota</taxon>
        <taxon>Sar</taxon>
        <taxon>Alveolata</taxon>
        <taxon>Dinophyceae</taxon>
        <taxon>Gonyaulacales</taxon>
        <taxon>Pyrocystaceae</taxon>
        <taxon>Pyrodinium</taxon>
    </lineage>
</organism>
<protein>
    <recommendedName>
        <fullName evidence="7">Apple domain-containing protein</fullName>
    </recommendedName>
</protein>
<evidence type="ECO:0000256" key="2">
    <source>
        <dbReference type="ARBA" id="ARBA00023157"/>
    </source>
</evidence>
<feature type="transmembrane region" description="Helical" evidence="3">
    <location>
        <begin position="87"/>
        <end position="108"/>
    </location>
</feature>
<dbReference type="GO" id="GO:0006508">
    <property type="term" value="P:proteolysis"/>
    <property type="evidence" value="ECO:0007669"/>
    <property type="project" value="InterPro"/>
</dbReference>
<keyword evidence="3" id="KW-1133">Transmembrane helix</keyword>
<keyword evidence="3" id="KW-0472">Membrane</keyword>
<evidence type="ECO:0000256" key="1">
    <source>
        <dbReference type="ARBA" id="ARBA00022737"/>
    </source>
</evidence>
<feature type="domain" description="Ricin B lectin" evidence="5">
    <location>
        <begin position="220"/>
        <end position="342"/>
    </location>
</feature>
<name>A0A7R9ZX87_9DINO</name>
<evidence type="ECO:0000259" key="5">
    <source>
        <dbReference type="SMART" id="SM00458"/>
    </source>
</evidence>
<dbReference type="InterPro" id="IPR000177">
    <property type="entry name" value="Apple"/>
</dbReference>
<dbReference type="InterPro" id="IPR035992">
    <property type="entry name" value="Ricin_B-like_lectins"/>
</dbReference>
<gene>
    <name evidence="6" type="ORF">PBAH0796_LOCUS2334</name>
</gene>
<dbReference type="EMBL" id="HBEG01003952">
    <property type="protein sequence ID" value="CAD8346596.1"/>
    <property type="molecule type" value="Transcribed_RNA"/>
</dbReference>
<evidence type="ECO:0000256" key="3">
    <source>
        <dbReference type="SAM" id="Phobius"/>
    </source>
</evidence>
<evidence type="ECO:0000313" key="6">
    <source>
        <dbReference type="EMBL" id="CAD8346596.1"/>
    </source>
</evidence>
<sequence length="611" mass="67842">MAAVQVGPAGRQRSIPKHIGLAGWHAIHASIVSYLPRWPARYTAMFVGSDSGTIGAWGVWTLTRRDWHARILPLFSDRPPAEAQGHIILALLLVVGLLVGILILGGAVHSSGSRKPVGLREPSLMQFCNETEAGCGNDCGLVEDGFDYFGGDLFSLGDIENESVCCAHCRREPNCTSWTWGKSSSGYSRMRGRCYLKRQLELKRHGHAAAISGFPTSQVVTFQIKSRHGLCMEWEGDAVFLAECGNSSQRSQQWSVHLKLHQIRTEDGRCLDSPECKDGGVVQLRACLHTLHGQHWIFARDSGLIENFAKYCLMAPSPTTKGSNVTMWACSPAGLGHRWGFWFTSTLNDPKVAEAKKVEATTMTTTTHTTHTHTAPGDSLFCYTVMLATGEEKQLMVFHASGRHGIFSCNEAMVLSSVTVHLGNDFWTQVLPGTDLYVAKGGPWGTAMNTPVFIAVWSYIKNSRRYEHYDWSVKVDPDAVFLPWRLRKALTEPEFREAEMKKGVIIHNCGNTLHGPIEVMSRRALAIFTDNLHHCQRKPQEDFFLSLCADKLGVDVHFRQDILADQGCLLNGGRLKDPDWWKCESGHAAFHPFKTLSALEGCYSRAWQASS</sequence>
<dbReference type="InterPro" id="IPR000772">
    <property type="entry name" value="Ricin_B_lectin"/>
</dbReference>
<dbReference type="AlphaFoldDB" id="A0A7R9ZX87"/>
<dbReference type="GO" id="GO:0005576">
    <property type="term" value="C:extracellular region"/>
    <property type="evidence" value="ECO:0007669"/>
    <property type="project" value="InterPro"/>
</dbReference>
<dbReference type="PROSITE" id="PS50231">
    <property type="entry name" value="RICIN_B_LECTIN"/>
    <property type="match status" value="1"/>
</dbReference>
<keyword evidence="3" id="KW-0812">Transmembrane</keyword>
<evidence type="ECO:0008006" key="7">
    <source>
        <dbReference type="Google" id="ProtNLM"/>
    </source>
</evidence>
<evidence type="ECO:0000259" key="4">
    <source>
        <dbReference type="SMART" id="SM00223"/>
    </source>
</evidence>
<reference evidence="6" key="1">
    <citation type="submission" date="2021-01" db="EMBL/GenBank/DDBJ databases">
        <authorList>
            <person name="Corre E."/>
            <person name="Pelletier E."/>
            <person name="Niang G."/>
            <person name="Scheremetjew M."/>
            <person name="Finn R."/>
            <person name="Kale V."/>
            <person name="Holt S."/>
            <person name="Cochrane G."/>
            <person name="Meng A."/>
            <person name="Brown T."/>
            <person name="Cohen L."/>
        </authorList>
    </citation>
    <scope>NUCLEOTIDE SEQUENCE</scope>
    <source>
        <strain evidence="6">Pbaha01</strain>
    </source>
</reference>
<dbReference type="Pfam" id="PF00652">
    <property type="entry name" value="Ricin_B_lectin"/>
    <property type="match status" value="1"/>
</dbReference>
<proteinExistence type="predicted"/>
<keyword evidence="1" id="KW-0677">Repeat</keyword>
<dbReference type="SUPFAM" id="SSF50370">
    <property type="entry name" value="Ricin B-like lectins"/>
    <property type="match status" value="1"/>
</dbReference>
<dbReference type="SMART" id="SM00223">
    <property type="entry name" value="APPLE"/>
    <property type="match status" value="1"/>
</dbReference>
<feature type="domain" description="Apple" evidence="4">
    <location>
        <begin position="142"/>
        <end position="219"/>
    </location>
</feature>
<dbReference type="Pfam" id="PF14295">
    <property type="entry name" value="PAN_4"/>
    <property type="match status" value="1"/>
</dbReference>
<accession>A0A7R9ZX87</accession>
<keyword evidence="2" id="KW-1015">Disulfide bond</keyword>
<dbReference type="InterPro" id="IPR003609">
    <property type="entry name" value="Pan_app"/>
</dbReference>
<dbReference type="Gene3D" id="3.50.4.10">
    <property type="entry name" value="Hepatocyte Growth Factor"/>
    <property type="match status" value="1"/>
</dbReference>
<dbReference type="SMART" id="SM00458">
    <property type="entry name" value="RICIN"/>
    <property type="match status" value="1"/>
</dbReference>